<dbReference type="RefSeq" id="YP_009803180.1">
    <property type="nucleotide sequence ID" value="NC_047992.1"/>
</dbReference>
<protein>
    <submittedName>
        <fullName evidence="1">Uncharacterized protein</fullName>
    </submittedName>
</protein>
<gene>
    <name evidence="1" type="primary">57</name>
    <name evidence="1" type="ORF">SEA_ZETA1847_57</name>
</gene>
<name>A0A2Z4Q9M7_9CAUD</name>
<sequence length="165" mass="18235">MSARGLFPAGAWLDETRVLDTASADALRRKRNDLKALAFPFVYSSNATASDAASTALSEALERAVNAAVEASTAKREAELVEHFARRYGVEADPDVVRRILAEPCRARRHREEAATPGTALHALLERQRHELAAERLRIAIDDAHIFDDEVWAPYVGTDDGLRTR</sequence>
<organism evidence="1 2">
    <name type="scientific">Microbacterium phage Zeta1847</name>
    <dbReference type="NCBI Taxonomy" id="2201444"/>
    <lineage>
        <taxon>Viruses</taxon>
        <taxon>Duplodnaviria</taxon>
        <taxon>Heunggongvirae</taxon>
        <taxon>Uroviricota</taxon>
        <taxon>Caudoviricetes</taxon>
        <taxon>Casidaviridae</taxon>
        <taxon>Zetavirus</taxon>
        <taxon>Zetavirus zeta1847</taxon>
    </lineage>
</organism>
<dbReference type="Proteomes" id="UP000251243">
    <property type="component" value="Segment"/>
</dbReference>
<proteinExistence type="predicted"/>
<keyword evidence="2" id="KW-1185">Reference proteome</keyword>
<evidence type="ECO:0000313" key="1">
    <source>
        <dbReference type="EMBL" id="AWY06691.1"/>
    </source>
</evidence>
<reference evidence="2" key="1">
    <citation type="submission" date="2018-04" db="EMBL/GenBank/DDBJ databases">
        <authorList>
            <person name="Go L.Y."/>
            <person name="Mitchell J.A."/>
        </authorList>
    </citation>
    <scope>NUCLEOTIDE SEQUENCE [LARGE SCALE GENOMIC DNA]</scope>
</reference>
<dbReference type="KEGG" id="vg:54993740"/>
<dbReference type="GeneID" id="54993740"/>
<dbReference type="EMBL" id="MH271320">
    <property type="protein sequence ID" value="AWY06691.1"/>
    <property type="molecule type" value="Genomic_DNA"/>
</dbReference>
<accession>A0A2Z4Q9M7</accession>
<evidence type="ECO:0000313" key="2">
    <source>
        <dbReference type="Proteomes" id="UP000251243"/>
    </source>
</evidence>